<organism evidence="2 3">
    <name type="scientific">Timema podura</name>
    <name type="common">Walking stick</name>
    <dbReference type="NCBI Taxonomy" id="61482"/>
    <lineage>
        <taxon>Eukaryota</taxon>
        <taxon>Metazoa</taxon>
        <taxon>Ecdysozoa</taxon>
        <taxon>Arthropoda</taxon>
        <taxon>Hexapoda</taxon>
        <taxon>Insecta</taxon>
        <taxon>Pterygota</taxon>
        <taxon>Neoptera</taxon>
        <taxon>Polyneoptera</taxon>
        <taxon>Phasmatodea</taxon>
        <taxon>Timematodea</taxon>
        <taxon>Timematoidea</taxon>
        <taxon>Timematidae</taxon>
        <taxon>Timema</taxon>
    </lineage>
</organism>
<evidence type="ECO:0000256" key="1">
    <source>
        <dbReference type="SAM" id="MobiDB-lite"/>
    </source>
</evidence>
<reference evidence="2" key="1">
    <citation type="submission" date="2021-03" db="EMBL/GenBank/DDBJ databases">
        <authorList>
            <person name="Tran Van P."/>
        </authorList>
    </citation>
    <scope>NUCLEOTIDE SEQUENCE</scope>
</reference>
<dbReference type="InterPro" id="IPR036728">
    <property type="entry name" value="PBP_GOBP_sf"/>
</dbReference>
<feature type="region of interest" description="Disordered" evidence="1">
    <location>
        <begin position="97"/>
        <end position="125"/>
    </location>
</feature>
<evidence type="ECO:0000313" key="2">
    <source>
        <dbReference type="EMBL" id="CAG2054277.1"/>
    </source>
</evidence>
<evidence type="ECO:0000313" key="3">
    <source>
        <dbReference type="Proteomes" id="UP001153148"/>
    </source>
</evidence>
<dbReference type="Proteomes" id="UP001153148">
    <property type="component" value="Unassembled WGS sequence"/>
</dbReference>
<dbReference type="SUPFAM" id="SSF47565">
    <property type="entry name" value="Insect pheromone/odorant-binding proteins"/>
    <property type="match status" value="1"/>
</dbReference>
<proteinExistence type="predicted"/>
<feature type="compositionally biased region" description="Low complexity" evidence="1">
    <location>
        <begin position="105"/>
        <end position="117"/>
    </location>
</feature>
<gene>
    <name evidence="2" type="ORF">TPAB3V08_LOCUS1310</name>
</gene>
<keyword evidence="3" id="KW-1185">Reference proteome</keyword>
<name>A0ABN7NHC0_TIMPD</name>
<dbReference type="EMBL" id="CAJPIN010001175">
    <property type="protein sequence ID" value="CAG2054277.1"/>
    <property type="molecule type" value="Genomic_DNA"/>
</dbReference>
<sequence>MKVVLCWDQTPGYRVQVRCVTRSSSCHVLIGHAGQAPTGHYNSSIPPPAPFDLLSTPPGKPGRHDKQPGVTHAPVTAAMTTTHAPVMAAMTTAADTDMAAEEQDNSSSEESGSSSQESSEEDVNIQSKTADLCVKHPELTEIESQCVAEYKAMKKAKCNSTKEAGVMEGIKDKMKEGMETVKTTAKGIMRKAKELVGMNTTESSNTTHAHGSTHHRRRSCHYYQCFLKKLEVLDEGMWPVEEKIQSWISTNITDEKERKSLQTRTQQCFSDLREKGVIPSKGDNMDSSSSSKEAGTMPVTYVVHVPGACPRCKEMSCVVFAEGNPGKKECNAYSQLLMCLAKVEAEECSSFKFP</sequence>
<feature type="region of interest" description="Disordered" evidence="1">
    <location>
        <begin position="39"/>
        <end position="70"/>
    </location>
</feature>
<protein>
    <submittedName>
        <fullName evidence="2">Uncharacterized protein</fullName>
    </submittedName>
</protein>
<comment type="caution">
    <text evidence="2">The sequence shown here is derived from an EMBL/GenBank/DDBJ whole genome shotgun (WGS) entry which is preliminary data.</text>
</comment>
<accession>A0ABN7NHC0</accession>